<evidence type="ECO:0000313" key="3">
    <source>
        <dbReference type="Proteomes" id="UP000664169"/>
    </source>
</evidence>
<accession>A0A8H3FM42</accession>
<feature type="compositionally biased region" description="Low complexity" evidence="1">
    <location>
        <begin position="481"/>
        <end position="497"/>
    </location>
</feature>
<keyword evidence="3" id="KW-1185">Reference proteome</keyword>
<proteinExistence type="predicted"/>
<dbReference type="PANTHER" id="PTHR35043:SF7">
    <property type="entry name" value="TRANSCRIPTION FACTOR DOMAIN-CONTAINING PROTEIN"/>
    <property type="match status" value="1"/>
</dbReference>
<organism evidence="2 3">
    <name type="scientific">Gomphillus americanus</name>
    <dbReference type="NCBI Taxonomy" id="1940652"/>
    <lineage>
        <taxon>Eukaryota</taxon>
        <taxon>Fungi</taxon>
        <taxon>Dikarya</taxon>
        <taxon>Ascomycota</taxon>
        <taxon>Pezizomycotina</taxon>
        <taxon>Lecanoromycetes</taxon>
        <taxon>OSLEUM clade</taxon>
        <taxon>Ostropomycetidae</taxon>
        <taxon>Ostropales</taxon>
        <taxon>Graphidaceae</taxon>
        <taxon>Gomphilloideae</taxon>
        <taxon>Gomphillus</taxon>
    </lineage>
</organism>
<name>A0A8H3FM42_9LECA</name>
<dbReference type="PANTHER" id="PTHR35043">
    <property type="entry name" value="TRANSCRIPTION FACTOR DOMAIN-CONTAINING PROTEIN"/>
    <property type="match status" value="1"/>
</dbReference>
<gene>
    <name evidence="2" type="ORF">GOMPHAMPRED_003610</name>
</gene>
<sequence>MGLFTKLNCTVPDHGAAFLSAPAVRSTLDITWNCVAVLIICTWSILHLNLPPQTPIDSSSTLAVLKRALHRAWTKIKWMLITLVAPELVLGKAVNDTVSTKILAKQFDKFARADKVPWTRKHTYFANMGGFGIKFNSKSSEAFQRCSPDCVMHAKRDADTIFVTNLAMPSAEDNQHEERLILEEETDDNMQDEPQIQSDGSRLSKNHRLQMLEAHALNKDTFANCIRNSSSSDLINGYWDTWNRQLVSVTKIGKCQLPAVWDLTRFLMQRKAWYGNIHALRNNLWILDAKQLLVARELGIIDRLPSISEDDLDDRNKGDIITKALAATQIICFALQMLVRWYTKLPVTQLECMTMAFALCASYIYLFQLWKKPKDAQFTIEIPARRYACCSNEVSWIALNGPTMLGFRRLDIWIPQSAFHFDGRSSNSQAGARNIAVAASICFGLIHCAAWNLTFPTDIEIGIQGHEIWGTNLYLIKRTNTPPRQRGQSGRQSQTGRAPQAGGPSIEVKREKSPSSSTHRRLPSPTRQEPQVKVDVHGPGKFSGLPTSSGDPFDNHVVGGRRQSKIYQDHEGVVVVSITPIIADSVFLTLVPNQKASSHKAISHPLRPQAQDAAPQIHSTQNMIKMETKGGIIQQSVSAPATGAGQINVLSPGEHLPVSVPVLQGKKVEVTANTPDPRGMLVRGTVQRGGEAHATVANDGSVHSHRIVIEKQN</sequence>
<comment type="caution">
    <text evidence="2">The sequence shown here is derived from an EMBL/GenBank/DDBJ whole genome shotgun (WGS) entry which is preliminary data.</text>
</comment>
<dbReference type="EMBL" id="CAJPDQ010000021">
    <property type="protein sequence ID" value="CAF9924373.1"/>
    <property type="molecule type" value="Genomic_DNA"/>
</dbReference>
<dbReference type="AlphaFoldDB" id="A0A8H3FM42"/>
<reference evidence="2" key="1">
    <citation type="submission" date="2021-03" db="EMBL/GenBank/DDBJ databases">
        <authorList>
            <person name="Tagirdzhanova G."/>
        </authorList>
    </citation>
    <scope>NUCLEOTIDE SEQUENCE</scope>
</reference>
<evidence type="ECO:0000256" key="1">
    <source>
        <dbReference type="SAM" id="MobiDB-lite"/>
    </source>
</evidence>
<feature type="region of interest" description="Disordered" evidence="1">
    <location>
        <begin position="480"/>
        <end position="553"/>
    </location>
</feature>
<dbReference type="Proteomes" id="UP000664169">
    <property type="component" value="Unassembled WGS sequence"/>
</dbReference>
<evidence type="ECO:0000313" key="2">
    <source>
        <dbReference type="EMBL" id="CAF9924373.1"/>
    </source>
</evidence>
<dbReference type="OrthoDB" id="3061561at2759"/>
<protein>
    <submittedName>
        <fullName evidence="2">Uncharacterized protein</fullName>
    </submittedName>
</protein>